<sequence>MRNAKPTRRHFEPVDMEAFAGIRGWIAQGNGSVSEIREDGTTVAAAVDLAFLEGMKRRKVIRETRQNWNAKPKVAR</sequence>
<reference evidence="1" key="1">
    <citation type="journal article" date="2014" name="Int. J. Syst. Evol. Microbiol.">
        <title>Complete genome sequence of Corynebacterium casei LMG S-19264T (=DSM 44701T), isolated from a smear-ripened cheese.</title>
        <authorList>
            <consortium name="US DOE Joint Genome Institute (JGI-PGF)"/>
            <person name="Walter F."/>
            <person name="Albersmeier A."/>
            <person name="Kalinowski J."/>
            <person name="Ruckert C."/>
        </authorList>
    </citation>
    <scope>NUCLEOTIDE SEQUENCE</scope>
    <source>
        <strain evidence="1">KCTC 12870</strain>
    </source>
</reference>
<keyword evidence="2" id="KW-1185">Reference proteome</keyword>
<evidence type="ECO:0000313" key="2">
    <source>
        <dbReference type="Proteomes" id="UP000642829"/>
    </source>
</evidence>
<protein>
    <submittedName>
        <fullName evidence="1">Uncharacterized protein</fullName>
    </submittedName>
</protein>
<comment type="caution">
    <text evidence="1">The sequence shown here is derived from an EMBL/GenBank/DDBJ whole genome shotgun (WGS) entry which is preliminary data.</text>
</comment>
<evidence type="ECO:0000313" key="1">
    <source>
        <dbReference type="EMBL" id="GHC01950.1"/>
    </source>
</evidence>
<proteinExistence type="predicted"/>
<dbReference type="EMBL" id="BMXG01000010">
    <property type="protein sequence ID" value="GHC01950.1"/>
    <property type="molecule type" value="Genomic_DNA"/>
</dbReference>
<organism evidence="1 2">
    <name type="scientific">Cerasicoccus arenae</name>
    <dbReference type="NCBI Taxonomy" id="424488"/>
    <lineage>
        <taxon>Bacteria</taxon>
        <taxon>Pseudomonadati</taxon>
        <taxon>Verrucomicrobiota</taxon>
        <taxon>Opitutia</taxon>
        <taxon>Puniceicoccales</taxon>
        <taxon>Cerasicoccaceae</taxon>
        <taxon>Cerasicoccus</taxon>
    </lineage>
</organism>
<dbReference type="AlphaFoldDB" id="A0A8J3DC64"/>
<name>A0A8J3DC64_9BACT</name>
<gene>
    <name evidence="1" type="ORF">GCM10007047_18020</name>
</gene>
<reference evidence="1" key="2">
    <citation type="submission" date="2020-09" db="EMBL/GenBank/DDBJ databases">
        <authorList>
            <person name="Sun Q."/>
            <person name="Kim S."/>
        </authorList>
    </citation>
    <scope>NUCLEOTIDE SEQUENCE</scope>
    <source>
        <strain evidence="1">KCTC 12870</strain>
    </source>
</reference>
<accession>A0A8J3DC64</accession>
<dbReference type="Proteomes" id="UP000642829">
    <property type="component" value="Unassembled WGS sequence"/>
</dbReference>